<feature type="compositionally biased region" description="Basic residues" evidence="8">
    <location>
        <begin position="204"/>
        <end position="213"/>
    </location>
</feature>
<dbReference type="InterPro" id="IPR014001">
    <property type="entry name" value="Helicase_ATP-bd"/>
</dbReference>
<proteinExistence type="inferred from homology"/>
<evidence type="ECO:0000313" key="12">
    <source>
        <dbReference type="EMBL" id="GBG24556.1"/>
    </source>
</evidence>
<evidence type="ECO:0000259" key="9">
    <source>
        <dbReference type="PROSITE" id="PS51192"/>
    </source>
</evidence>
<name>A0A2R5G0J7_9STRA</name>
<feature type="short sequence motif" description="Q motif" evidence="6">
    <location>
        <begin position="229"/>
        <end position="257"/>
    </location>
</feature>
<feature type="region of interest" description="Disordered" evidence="8">
    <location>
        <begin position="1"/>
        <end position="51"/>
    </location>
</feature>
<dbReference type="InterPro" id="IPR014014">
    <property type="entry name" value="RNA_helicase_DEAD_Q_motif"/>
</dbReference>
<feature type="domain" description="DEAD-box RNA helicase Q" evidence="11">
    <location>
        <begin position="229"/>
        <end position="257"/>
    </location>
</feature>
<feature type="compositionally biased region" description="Basic residues" evidence="8">
    <location>
        <begin position="1"/>
        <end position="10"/>
    </location>
</feature>
<dbReference type="GO" id="GO:0003724">
    <property type="term" value="F:RNA helicase activity"/>
    <property type="evidence" value="ECO:0007669"/>
    <property type="project" value="UniProtKB-EC"/>
</dbReference>
<dbReference type="InterPro" id="IPR001650">
    <property type="entry name" value="Helicase_C-like"/>
</dbReference>
<evidence type="ECO:0000256" key="8">
    <source>
        <dbReference type="SAM" id="MobiDB-lite"/>
    </source>
</evidence>
<dbReference type="InParanoid" id="A0A2R5G0J7"/>
<dbReference type="EC" id="3.6.4.13" evidence="7"/>
<evidence type="ECO:0000313" key="13">
    <source>
        <dbReference type="Proteomes" id="UP000241890"/>
    </source>
</evidence>
<dbReference type="Pfam" id="PF00271">
    <property type="entry name" value="Helicase_C"/>
    <property type="match status" value="1"/>
</dbReference>
<evidence type="ECO:0000256" key="5">
    <source>
        <dbReference type="ARBA" id="ARBA00022884"/>
    </source>
</evidence>
<evidence type="ECO:0000256" key="6">
    <source>
        <dbReference type="PROSITE-ProRule" id="PRU00552"/>
    </source>
</evidence>
<protein>
    <recommendedName>
        <fullName evidence="7">ATP-dependent RNA helicase</fullName>
        <ecNumber evidence="7">3.6.4.13</ecNumber>
    </recommendedName>
</protein>
<gene>
    <name evidence="12" type="ORF">FCC1311_007752</name>
</gene>
<feature type="compositionally biased region" description="Basic and acidic residues" evidence="8">
    <location>
        <begin position="164"/>
        <end position="174"/>
    </location>
</feature>
<dbReference type="GO" id="GO:0016787">
    <property type="term" value="F:hydrolase activity"/>
    <property type="evidence" value="ECO:0007669"/>
    <property type="project" value="UniProtKB-KW"/>
</dbReference>
<dbReference type="EMBL" id="BEYU01000006">
    <property type="protein sequence ID" value="GBG24556.1"/>
    <property type="molecule type" value="Genomic_DNA"/>
</dbReference>
<reference evidence="12 13" key="1">
    <citation type="submission" date="2017-12" db="EMBL/GenBank/DDBJ databases">
        <title>Sequencing, de novo assembly and annotation of complete genome of a new Thraustochytrid species, strain FCC1311.</title>
        <authorList>
            <person name="Sedici K."/>
            <person name="Godart F."/>
            <person name="Aiese Cigliano R."/>
            <person name="Sanseverino W."/>
            <person name="Barakat M."/>
            <person name="Ortet P."/>
            <person name="Marechal E."/>
            <person name="Cagnac O."/>
            <person name="Amato A."/>
        </authorList>
    </citation>
    <scope>NUCLEOTIDE SEQUENCE [LARGE SCALE GENOMIC DNA]</scope>
</reference>
<evidence type="ECO:0000256" key="2">
    <source>
        <dbReference type="ARBA" id="ARBA00022801"/>
    </source>
</evidence>
<sequence>MARKQKRGPKANREKQAMADGDQGLDALPWRKVATEATDIDDGDANDAEDNMAGMFMLEEIPANSYTLGENGAVVSLNNVIDVVPGADLSGNDHEQASGARKESAQDTEEQADVGAKKPSKRALRRKKMQAKKRRQEQAQETSGSAVEADTKDTSPETETNEGETNKTEKKESDSLSPTLASTSATLLEEESKTQSCQNDQNKNKNKNSKKAQKKDTPMTLEALQRVVGEWLEFGFEEDLLEGIAKCKFSSPTPIQRTCLPKAMQRGMDILGAAETGSGKTLAFGLPILNGLISSPPGPDDGLAALILTPTRELAVQVAKHLRSVIVGRLNHIRVETLVGGMSQAKQERVLALRPPVIVATPGRLWAMIDEGNDHLADLASSLRYLAVDEADRMFDRGHFPDLQPLVKQLAESNSGAKHKRQTFLFSATLMTEGAAVDLQKKLKRKRRGSGGPSVSPLVELMDHIGVRKTALCDLSLVAAPEESTGEDDSKAASTANGKVQLPENLQLCSVECVPKDKDLFLYYFVMEHSGRTLVFVNTISSLRRVAGTLKLLDIDNVTTLHANMQQKLRLRHLERFTKSERGVLVATDVAARGLDIPGIDHVVHYALPKRLDTFVHRSGRTARAARSGVCLSLVDPSEATVFGELTRALGDRAILKFPVRMATLSRMRERVTLARRIQYLENKLQEKADSRKWFRQSAKEADIELDEAIKNGENHLLDVQHSNAKEAASLRNRLADLLEERILGAGVSSKYVSTNSGPDRELVLSGVSRKADAALASAPKEKTKRRRRR</sequence>
<feature type="compositionally biased region" description="Acidic residues" evidence="8">
    <location>
        <begin position="38"/>
        <end position="50"/>
    </location>
</feature>
<comment type="domain">
    <text evidence="7">The Q motif is unique to and characteristic of the DEAD box family of RNA helicases and controls ATP binding and hydrolysis.</text>
</comment>
<feature type="region of interest" description="Disordered" evidence="8">
    <location>
        <begin position="87"/>
        <end position="218"/>
    </location>
</feature>
<evidence type="ECO:0000256" key="7">
    <source>
        <dbReference type="RuleBase" id="RU365068"/>
    </source>
</evidence>
<evidence type="ECO:0000259" key="11">
    <source>
        <dbReference type="PROSITE" id="PS51195"/>
    </source>
</evidence>
<accession>A0A2R5G0J7</accession>
<evidence type="ECO:0000256" key="1">
    <source>
        <dbReference type="ARBA" id="ARBA00022741"/>
    </source>
</evidence>
<keyword evidence="13" id="KW-1185">Reference proteome</keyword>
<feature type="domain" description="Helicase C-terminal" evidence="10">
    <location>
        <begin position="519"/>
        <end position="666"/>
    </location>
</feature>
<comment type="function">
    <text evidence="7">RNA helicase.</text>
</comment>
<dbReference type="SMART" id="SM00490">
    <property type="entry name" value="HELICc"/>
    <property type="match status" value="1"/>
</dbReference>
<comment type="similarity">
    <text evidence="7">Belongs to the DEAD box helicase family.</text>
</comment>
<dbReference type="AlphaFoldDB" id="A0A2R5G0J7"/>
<dbReference type="PANTHER" id="PTHR24031">
    <property type="entry name" value="RNA HELICASE"/>
    <property type="match status" value="1"/>
</dbReference>
<dbReference type="InterPro" id="IPR027417">
    <property type="entry name" value="P-loop_NTPase"/>
</dbReference>
<keyword evidence="2 7" id="KW-0378">Hydrolase</keyword>
<evidence type="ECO:0000256" key="4">
    <source>
        <dbReference type="ARBA" id="ARBA00022840"/>
    </source>
</evidence>
<dbReference type="PROSITE" id="PS51194">
    <property type="entry name" value="HELICASE_CTER"/>
    <property type="match status" value="1"/>
</dbReference>
<evidence type="ECO:0000256" key="3">
    <source>
        <dbReference type="ARBA" id="ARBA00022806"/>
    </source>
</evidence>
<keyword evidence="5 7" id="KW-0694">RNA-binding</keyword>
<feature type="compositionally biased region" description="Basic residues" evidence="8">
    <location>
        <begin position="118"/>
        <end position="135"/>
    </location>
</feature>
<dbReference type="PROSITE" id="PS51192">
    <property type="entry name" value="HELICASE_ATP_BIND_1"/>
    <property type="match status" value="1"/>
</dbReference>
<dbReference type="GO" id="GO:0005524">
    <property type="term" value="F:ATP binding"/>
    <property type="evidence" value="ECO:0007669"/>
    <property type="project" value="UniProtKB-UniRule"/>
</dbReference>
<dbReference type="Proteomes" id="UP000241890">
    <property type="component" value="Unassembled WGS sequence"/>
</dbReference>
<organism evidence="12 13">
    <name type="scientific">Hondaea fermentalgiana</name>
    <dbReference type="NCBI Taxonomy" id="2315210"/>
    <lineage>
        <taxon>Eukaryota</taxon>
        <taxon>Sar</taxon>
        <taxon>Stramenopiles</taxon>
        <taxon>Bigyra</taxon>
        <taxon>Labyrinthulomycetes</taxon>
        <taxon>Thraustochytrida</taxon>
        <taxon>Thraustochytriidae</taxon>
        <taxon>Hondaea</taxon>
    </lineage>
</organism>
<dbReference type="InterPro" id="IPR011545">
    <property type="entry name" value="DEAD/DEAH_box_helicase_dom"/>
</dbReference>
<dbReference type="OrthoDB" id="4310724at2759"/>
<dbReference type="Gene3D" id="3.40.50.300">
    <property type="entry name" value="P-loop containing nucleotide triphosphate hydrolases"/>
    <property type="match status" value="2"/>
</dbReference>
<dbReference type="SMART" id="SM00487">
    <property type="entry name" value="DEXDc"/>
    <property type="match status" value="1"/>
</dbReference>
<dbReference type="PROSITE" id="PS51195">
    <property type="entry name" value="Q_MOTIF"/>
    <property type="match status" value="1"/>
</dbReference>
<feature type="compositionally biased region" description="Basic and acidic residues" evidence="8">
    <location>
        <begin position="91"/>
        <end position="105"/>
    </location>
</feature>
<keyword evidence="4 7" id="KW-0067">ATP-binding</keyword>
<evidence type="ECO:0000259" key="10">
    <source>
        <dbReference type="PROSITE" id="PS51194"/>
    </source>
</evidence>
<dbReference type="SUPFAM" id="SSF52540">
    <property type="entry name" value="P-loop containing nucleoside triphosphate hydrolases"/>
    <property type="match status" value="1"/>
</dbReference>
<comment type="catalytic activity">
    <reaction evidence="7">
        <text>ATP + H2O = ADP + phosphate + H(+)</text>
        <dbReference type="Rhea" id="RHEA:13065"/>
        <dbReference type="ChEBI" id="CHEBI:15377"/>
        <dbReference type="ChEBI" id="CHEBI:15378"/>
        <dbReference type="ChEBI" id="CHEBI:30616"/>
        <dbReference type="ChEBI" id="CHEBI:43474"/>
        <dbReference type="ChEBI" id="CHEBI:456216"/>
        <dbReference type="EC" id="3.6.4.13"/>
    </reaction>
</comment>
<keyword evidence="1 7" id="KW-0547">Nucleotide-binding</keyword>
<dbReference type="CDD" id="cd17946">
    <property type="entry name" value="DEADc_DDX24"/>
    <property type="match status" value="1"/>
</dbReference>
<dbReference type="Pfam" id="PF00270">
    <property type="entry name" value="DEAD"/>
    <property type="match status" value="1"/>
</dbReference>
<keyword evidence="3 7" id="KW-0347">Helicase</keyword>
<feature type="domain" description="Helicase ATP-binding" evidence="9">
    <location>
        <begin position="261"/>
        <end position="448"/>
    </location>
</feature>
<dbReference type="CDD" id="cd18787">
    <property type="entry name" value="SF2_C_DEAD"/>
    <property type="match status" value="1"/>
</dbReference>
<comment type="caution">
    <text evidence="12">The sequence shown here is derived from an EMBL/GenBank/DDBJ whole genome shotgun (WGS) entry which is preliminary data.</text>
</comment>
<dbReference type="GO" id="GO:0003723">
    <property type="term" value="F:RNA binding"/>
    <property type="evidence" value="ECO:0007669"/>
    <property type="project" value="UniProtKB-UniRule"/>
</dbReference>